<keyword evidence="3 8" id="KW-0378">Hydrolase</keyword>
<evidence type="ECO:0000256" key="3">
    <source>
        <dbReference type="ARBA" id="ARBA00022801"/>
    </source>
</evidence>
<evidence type="ECO:0000259" key="7">
    <source>
        <dbReference type="PROSITE" id="PS50106"/>
    </source>
</evidence>
<dbReference type="InterPro" id="IPR051201">
    <property type="entry name" value="Chloro_Bact_Ser_Proteases"/>
</dbReference>
<feature type="region of interest" description="Disordered" evidence="5">
    <location>
        <begin position="1"/>
        <end position="20"/>
    </location>
</feature>
<proteinExistence type="inferred from homology"/>
<sequence>MNETSSDASNRSGEFSQRRDAQTGPMVNGWLVIALLVCGAVFIVREFYPNPLPLFNPDAESLPITPRGDLAADEQTTIEIFNDASRAVVHIMTADLAANQANFNIQETPLGSGTGFIWDNNGYIVTNYHVIHNAARFRVTLSDNTTHNAVLVGGEPSHDIAVLRIDSRRLNLHSIKLGQSSGLQVGQKVFAIGSPFGLDQTLTTGVISGLGREIQAINGRVIRDVIQTDAAINPGNSGGPLLDSAGRLIGVNTAIFSPTGTSAGIGFAVPADILNRIVPQLIQNGKVSRPGLGVFIFDDATVRRRLQRTGVLIRDVAPDSAASEVGLRGTKYDEEGELILGDLIIAVDETPIETQADLFAALDKKEIGDSVTLHFLRDGEEMQKKVELRLIE</sequence>
<accession>A0A5C5XIK3</accession>
<gene>
    <name evidence="8" type="primary">degP_4</name>
    <name evidence="8" type="ORF">Pan54_27130</name>
</gene>
<keyword evidence="6" id="KW-1133">Transmembrane helix</keyword>
<dbReference type="InterPro" id="IPR001478">
    <property type="entry name" value="PDZ"/>
</dbReference>
<dbReference type="PANTHER" id="PTHR43343">
    <property type="entry name" value="PEPTIDASE S12"/>
    <property type="match status" value="1"/>
</dbReference>
<dbReference type="PANTHER" id="PTHR43343:SF3">
    <property type="entry name" value="PROTEASE DO-LIKE 8, CHLOROPLASTIC"/>
    <property type="match status" value="1"/>
</dbReference>
<dbReference type="FunFam" id="2.40.10.10:FF:000001">
    <property type="entry name" value="Periplasmic serine protease DegS"/>
    <property type="match status" value="1"/>
</dbReference>
<dbReference type="InterPro" id="IPR043504">
    <property type="entry name" value="Peptidase_S1_PA_chymotrypsin"/>
</dbReference>
<dbReference type="Gene3D" id="2.30.42.10">
    <property type="match status" value="1"/>
</dbReference>
<dbReference type="EC" id="3.4.21.107" evidence="8"/>
<evidence type="ECO:0000313" key="9">
    <source>
        <dbReference type="Proteomes" id="UP000316095"/>
    </source>
</evidence>
<evidence type="ECO:0000256" key="2">
    <source>
        <dbReference type="ARBA" id="ARBA00022670"/>
    </source>
</evidence>
<comment type="similarity">
    <text evidence="1">Belongs to the peptidase S1C family.</text>
</comment>
<keyword evidence="2 8" id="KW-0645">Protease</keyword>
<keyword evidence="6" id="KW-0812">Transmembrane</keyword>
<dbReference type="PROSITE" id="PS50106">
    <property type="entry name" value="PDZ"/>
    <property type="match status" value="1"/>
</dbReference>
<comment type="caution">
    <text evidence="8">The sequence shown here is derived from an EMBL/GenBank/DDBJ whole genome shotgun (WGS) entry which is preliminary data.</text>
</comment>
<keyword evidence="6" id="KW-0472">Membrane</keyword>
<dbReference type="Gene3D" id="2.40.10.10">
    <property type="entry name" value="Trypsin-like serine proteases"/>
    <property type="match status" value="2"/>
</dbReference>
<feature type="compositionally biased region" description="Polar residues" evidence="5">
    <location>
        <begin position="1"/>
        <end position="15"/>
    </location>
</feature>
<dbReference type="PRINTS" id="PR00834">
    <property type="entry name" value="PROTEASES2C"/>
</dbReference>
<protein>
    <submittedName>
        <fullName evidence="8">Periplasmic serine endoprotease DegP</fullName>
        <ecNumber evidence="8">3.4.21.107</ecNumber>
    </submittedName>
</protein>
<dbReference type="InterPro" id="IPR036034">
    <property type="entry name" value="PDZ_sf"/>
</dbReference>
<dbReference type="SUPFAM" id="SSF50494">
    <property type="entry name" value="Trypsin-like serine proteases"/>
    <property type="match status" value="1"/>
</dbReference>
<evidence type="ECO:0000256" key="1">
    <source>
        <dbReference type="ARBA" id="ARBA00010541"/>
    </source>
</evidence>
<feature type="transmembrane region" description="Helical" evidence="6">
    <location>
        <begin position="27"/>
        <end position="48"/>
    </location>
</feature>
<evidence type="ECO:0000256" key="6">
    <source>
        <dbReference type="SAM" id="Phobius"/>
    </source>
</evidence>
<feature type="domain" description="PDZ" evidence="7">
    <location>
        <begin position="281"/>
        <end position="379"/>
    </location>
</feature>
<dbReference type="GO" id="GO:0004252">
    <property type="term" value="F:serine-type endopeptidase activity"/>
    <property type="evidence" value="ECO:0007669"/>
    <property type="project" value="InterPro"/>
</dbReference>
<dbReference type="AlphaFoldDB" id="A0A5C5XIK3"/>
<evidence type="ECO:0000256" key="5">
    <source>
        <dbReference type="SAM" id="MobiDB-lite"/>
    </source>
</evidence>
<dbReference type="GO" id="GO:0006508">
    <property type="term" value="P:proteolysis"/>
    <property type="evidence" value="ECO:0007669"/>
    <property type="project" value="UniProtKB-KW"/>
</dbReference>
<organism evidence="8 9">
    <name type="scientific">Rubinisphaera italica</name>
    <dbReference type="NCBI Taxonomy" id="2527969"/>
    <lineage>
        <taxon>Bacteria</taxon>
        <taxon>Pseudomonadati</taxon>
        <taxon>Planctomycetota</taxon>
        <taxon>Planctomycetia</taxon>
        <taxon>Planctomycetales</taxon>
        <taxon>Planctomycetaceae</taxon>
        <taxon>Rubinisphaera</taxon>
    </lineage>
</organism>
<evidence type="ECO:0000256" key="4">
    <source>
        <dbReference type="ARBA" id="ARBA00022825"/>
    </source>
</evidence>
<name>A0A5C5XIK3_9PLAN</name>
<dbReference type="InterPro" id="IPR009003">
    <property type="entry name" value="Peptidase_S1_PA"/>
</dbReference>
<dbReference type="Pfam" id="PF13365">
    <property type="entry name" value="Trypsin_2"/>
    <property type="match status" value="1"/>
</dbReference>
<dbReference type="Proteomes" id="UP000316095">
    <property type="component" value="Unassembled WGS sequence"/>
</dbReference>
<dbReference type="SMART" id="SM00228">
    <property type="entry name" value="PDZ"/>
    <property type="match status" value="1"/>
</dbReference>
<dbReference type="InterPro" id="IPR001940">
    <property type="entry name" value="Peptidase_S1C"/>
</dbReference>
<keyword evidence="4" id="KW-0720">Serine protease</keyword>
<reference evidence="8 9" key="1">
    <citation type="submission" date="2019-02" db="EMBL/GenBank/DDBJ databases">
        <title>Deep-cultivation of Planctomycetes and their phenomic and genomic characterization uncovers novel biology.</title>
        <authorList>
            <person name="Wiegand S."/>
            <person name="Jogler M."/>
            <person name="Boedeker C."/>
            <person name="Pinto D."/>
            <person name="Vollmers J."/>
            <person name="Rivas-Marin E."/>
            <person name="Kohn T."/>
            <person name="Peeters S.H."/>
            <person name="Heuer A."/>
            <person name="Rast P."/>
            <person name="Oberbeckmann S."/>
            <person name="Bunk B."/>
            <person name="Jeske O."/>
            <person name="Meyerdierks A."/>
            <person name="Storesund J.E."/>
            <person name="Kallscheuer N."/>
            <person name="Luecker S."/>
            <person name="Lage O.M."/>
            <person name="Pohl T."/>
            <person name="Merkel B.J."/>
            <person name="Hornburger P."/>
            <person name="Mueller R.-W."/>
            <person name="Bruemmer F."/>
            <person name="Labrenz M."/>
            <person name="Spormann A.M."/>
            <person name="Op Den Camp H."/>
            <person name="Overmann J."/>
            <person name="Amann R."/>
            <person name="Jetten M.S.M."/>
            <person name="Mascher T."/>
            <person name="Medema M.H."/>
            <person name="Devos D.P."/>
            <person name="Kaster A.-K."/>
            <person name="Ovreas L."/>
            <person name="Rohde M."/>
            <person name="Galperin M.Y."/>
            <person name="Jogler C."/>
        </authorList>
    </citation>
    <scope>NUCLEOTIDE SEQUENCE [LARGE SCALE GENOMIC DNA]</scope>
    <source>
        <strain evidence="8 9">Pan54</strain>
    </source>
</reference>
<keyword evidence="9" id="KW-1185">Reference proteome</keyword>
<dbReference type="Pfam" id="PF13180">
    <property type="entry name" value="PDZ_2"/>
    <property type="match status" value="1"/>
</dbReference>
<dbReference type="RefSeq" id="WP_207310136.1">
    <property type="nucleotide sequence ID" value="NZ_SJPG01000001.1"/>
</dbReference>
<dbReference type="SUPFAM" id="SSF50156">
    <property type="entry name" value="PDZ domain-like"/>
    <property type="match status" value="1"/>
</dbReference>
<evidence type="ECO:0000313" key="8">
    <source>
        <dbReference type="EMBL" id="TWT61975.1"/>
    </source>
</evidence>
<dbReference type="EMBL" id="SJPG01000001">
    <property type="protein sequence ID" value="TWT61975.1"/>
    <property type="molecule type" value="Genomic_DNA"/>
</dbReference>